<evidence type="ECO:0000313" key="2">
    <source>
        <dbReference type="Proteomes" id="UP001444071"/>
    </source>
</evidence>
<dbReference type="Proteomes" id="UP001444071">
    <property type="component" value="Unassembled WGS sequence"/>
</dbReference>
<proteinExistence type="predicted"/>
<accession>A0ABV0VXI4</accession>
<comment type="caution">
    <text evidence="1">The sequence shown here is derived from an EMBL/GenBank/DDBJ whole genome shotgun (WGS) entry which is preliminary data.</text>
</comment>
<evidence type="ECO:0000313" key="1">
    <source>
        <dbReference type="EMBL" id="MEQ2261930.1"/>
    </source>
</evidence>
<protein>
    <submittedName>
        <fullName evidence="1">Uncharacterized protein</fullName>
    </submittedName>
</protein>
<sequence>MICSDRDGVSPSVQRVARDMKHTFLLHFALQHGDQFPVLVWTAAVHFLFTRYGNLPAECHGLVFLCGLKNCRHLVSASSFAYDYEQLLAAAGLNAGATCCC</sequence>
<keyword evidence="2" id="KW-1185">Reference proteome</keyword>
<name>A0ABV0VXI4_9TELE</name>
<reference evidence="1 2" key="1">
    <citation type="submission" date="2021-06" db="EMBL/GenBank/DDBJ databases">
        <authorList>
            <person name="Palmer J.M."/>
        </authorList>
    </citation>
    <scope>NUCLEOTIDE SEQUENCE [LARGE SCALE GENOMIC DNA]</scope>
    <source>
        <strain evidence="1 2">XR_2019</strain>
        <tissue evidence="1">Muscle</tissue>
    </source>
</reference>
<gene>
    <name evidence="1" type="ORF">XENORESO_018075</name>
</gene>
<organism evidence="1 2">
    <name type="scientific">Xenotaenia resolanae</name>
    <dbReference type="NCBI Taxonomy" id="208358"/>
    <lineage>
        <taxon>Eukaryota</taxon>
        <taxon>Metazoa</taxon>
        <taxon>Chordata</taxon>
        <taxon>Craniata</taxon>
        <taxon>Vertebrata</taxon>
        <taxon>Euteleostomi</taxon>
        <taxon>Actinopterygii</taxon>
        <taxon>Neopterygii</taxon>
        <taxon>Teleostei</taxon>
        <taxon>Neoteleostei</taxon>
        <taxon>Acanthomorphata</taxon>
        <taxon>Ovalentaria</taxon>
        <taxon>Atherinomorphae</taxon>
        <taxon>Cyprinodontiformes</taxon>
        <taxon>Goodeidae</taxon>
        <taxon>Xenotaenia</taxon>
    </lineage>
</organism>
<dbReference type="EMBL" id="JAHRIM010016310">
    <property type="protein sequence ID" value="MEQ2261930.1"/>
    <property type="molecule type" value="Genomic_DNA"/>
</dbReference>